<dbReference type="SUPFAM" id="SSF103473">
    <property type="entry name" value="MFS general substrate transporter"/>
    <property type="match status" value="1"/>
</dbReference>
<evidence type="ECO:0000259" key="9">
    <source>
        <dbReference type="PROSITE" id="PS50850"/>
    </source>
</evidence>
<dbReference type="Proteomes" id="UP001283361">
    <property type="component" value="Unassembled WGS sequence"/>
</dbReference>
<accession>A0AAE0ZM57</accession>
<dbReference type="PANTHER" id="PTHR23503">
    <property type="entry name" value="SOLUTE CARRIER FAMILY 2"/>
    <property type="match status" value="1"/>
</dbReference>
<dbReference type="InterPro" id="IPR036259">
    <property type="entry name" value="MFS_trans_sf"/>
</dbReference>
<feature type="transmembrane region" description="Helical" evidence="8">
    <location>
        <begin position="371"/>
        <end position="390"/>
    </location>
</feature>
<evidence type="ECO:0000313" key="11">
    <source>
        <dbReference type="Proteomes" id="UP001283361"/>
    </source>
</evidence>
<comment type="subcellular location">
    <subcellularLocation>
        <location evidence="1">Membrane</location>
        <topology evidence="1">Multi-pass membrane protein</topology>
    </subcellularLocation>
</comment>
<sequence>MADERKALINKQDSSASISSRENLPNKELHPYGINDDGSPEKTRVPREGFDSITIESEIDKSSRKNSRSHLVLAICACIFGSPLQIGLNTGILNAPQEVIKSFYNQTYYDRYGEQIEGTLLTLLWAFTVSFFCIGGMLGGLLAPAFAGKYGRKKTLLLNNVIALISAALQGLSKTTESFEMLIAGRIVVGVCCGVVSAVGPLYLAEISPTSLRGFCGTCNQLSITIGVVIGEVLGLSNVLGTAQHWPILVAAPALPAIFSFLTLSWCPESPRYLLVVMGKEVEARKALKWLRNSENITEDMDAITLEWNEHRNAPKVKVMDLFRNPELRWPLIICIVLQMSQQFSGINAVIYYSTSIFTSAGLSTEASELATLGTGLVNVAMTFISALIMDRAGRRTLHLTGLGGMFIFSVLLVICLTLQSSAEWLSYISIVAVIIYIVFFATGPGAIPWFMVAEMFAQGPRTAAVSVSAVVNWLCNFLVGICYPILQKAITTYSFVPFCVMLALFFIFTYQYVPETKGKTITEITMLFRQQTDSHSRPNDYFSPSVVQYEVLVDEPSDADNSDERVKRV</sequence>
<keyword evidence="4 8" id="KW-1133">Transmembrane helix</keyword>
<feature type="transmembrane region" description="Helical" evidence="8">
    <location>
        <begin position="464"/>
        <end position="487"/>
    </location>
</feature>
<dbReference type="PRINTS" id="PR00171">
    <property type="entry name" value="SUGRTRNSPORT"/>
</dbReference>
<dbReference type="EMBL" id="JAWDGP010003691">
    <property type="protein sequence ID" value="KAK3771712.1"/>
    <property type="molecule type" value="Genomic_DNA"/>
</dbReference>
<dbReference type="PROSITE" id="PS00217">
    <property type="entry name" value="SUGAR_TRANSPORT_2"/>
    <property type="match status" value="1"/>
</dbReference>
<dbReference type="GO" id="GO:0015149">
    <property type="term" value="F:hexose transmembrane transporter activity"/>
    <property type="evidence" value="ECO:0007669"/>
    <property type="project" value="TreeGrafter"/>
</dbReference>
<evidence type="ECO:0000256" key="6">
    <source>
        <dbReference type="RuleBase" id="RU003346"/>
    </source>
</evidence>
<evidence type="ECO:0000256" key="1">
    <source>
        <dbReference type="ARBA" id="ARBA00004141"/>
    </source>
</evidence>
<evidence type="ECO:0000256" key="8">
    <source>
        <dbReference type="SAM" id="Phobius"/>
    </source>
</evidence>
<dbReference type="Gene3D" id="1.20.1250.20">
    <property type="entry name" value="MFS general substrate transporter like domains"/>
    <property type="match status" value="1"/>
</dbReference>
<feature type="transmembrane region" description="Helical" evidence="8">
    <location>
        <begin position="217"/>
        <end position="240"/>
    </location>
</feature>
<dbReference type="AlphaFoldDB" id="A0AAE0ZM57"/>
<name>A0AAE0ZM57_9GAST</name>
<feature type="region of interest" description="Disordered" evidence="7">
    <location>
        <begin position="1"/>
        <end position="47"/>
    </location>
</feature>
<organism evidence="10 11">
    <name type="scientific">Elysia crispata</name>
    <name type="common">lettuce slug</name>
    <dbReference type="NCBI Taxonomy" id="231223"/>
    <lineage>
        <taxon>Eukaryota</taxon>
        <taxon>Metazoa</taxon>
        <taxon>Spiralia</taxon>
        <taxon>Lophotrochozoa</taxon>
        <taxon>Mollusca</taxon>
        <taxon>Gastropoda</taxon>
        <taxon>Heterobranchia</taxon>
        <taxon>Euthyneura</taxon>
        <taxon>Panpulmonata</taxon>
        <taxon>Sacoglossa</taxon>
        <taxon>Placobranchoidea</taxon>
        <taxon>Plakobranchidae</taxon>
        <taxon>Elysia</taxon>
    </lineage>
</organism>
<dbReference type="InterPro" id="IPR005828">
    <property type="entry name" value="MFS_sugar_transport-like"/>
</dbReference>
<feature type="transmembrane region" description="Helical" evidence="8">
    <location>
        <begin position="246"/>
        <end position="267"/>
    </location>
</feature>
<evidence type="ECO:0000256" key="7">
    <source>
        <dbReference type="SAM" id="MobiDB-lite"/>
    </source>
</evidence>
<feature type="domain" description="Major facilitator superfamily (MFS) profile" evidence="9">
    <location>
        <begin position="75"/>
        <end position="518"/>
    </location>
</feature>
<dbReference type="GO" id="GO:0016020">
    <property type="term" value="C:membrane"/>
    <property type="evidence" value="ECO:0007669"/>
    <property type="project" value="UniProtKB-SubCell"/>
</dbReference>
<keyword evidence="3 8" id="KW-0812">Transmembrane</keyword>
<dbReference type="InterPro" id="IPR045263">
    <property type="entry name" value="GLUT"/>
</dbReference>
<evidence type="ECO:0000256" key="5">
    <source>
        <dbReference type="ARBA" id="ARBA00023136"/>
    </source>
</evidence>
<comment type="similarity">
    <text evidence="6">Belongs to the major facilitator superfamily. Sugar transporter (TC 2.A.1.1) family.</text>
</comment>
<evidence type="ECO:0000256" key="4">
    <source>
        <dbReference type="ARBA" id="ARBA00022989"/>
    </source>
</evidence>
<feature type="compositionally biased region" description="Polar residues" evidence="7">
    <location>
        <begin position="11"/>
        <end position="23"/>
    </location>
</feature>
<keyword evidence="11" id="KW-1185">Reference proteome</keyword>
<dbReference type="InterPro" id="IPR003663">
    <property type="entry name" value="Sugar/inositol_transpt"/>
</dbReference>
<reference evidence="10" key="1">
    <citation type="journal article" date="2023" name="G3 (Bethesda)">
        <title>A reference genome for the long-term kleptoplast-retaining sea slug Elysia crispata morphotype clarki.</title>
        <authorList>
            <person name="Eastman K.E."/>
            <person name="Pendleton A.L."/>
            <person name="Shaikh M.A."/>
            <person name="Suttiyut T."/>
            <person name="Ogas R."/>
            <person name="Tomko P."/>
            <person name="Gavelis G."/>
            <person name="Widhalm J.R."/>
            <person name="Wisecaver J.H."/>
        </authorList>
    </citation>
    <scope>NUCLEOTIDE SEQUENCE</scope>
    <source>
        <strain evidence="10">ECLA1</strain>
    </source>
</reference>
<feature type="transmembrane region" description="Helical" evidence="8">
    <location>
        <begin position="71"/>
        <end position="88"/>
    </location>
</feature>
<proteinExistence type="inferred from homology"/>
<dbReference type="Pfam" id="PF00083">
    <property type="entry name" value="Sugar_tr"/>
    <property type="match status" value="1"/>
</dbReference>
<feature type="transmembrane region" description="Helical" evidence="8">
    <location>
        <begin position="397"/>
        <end position="420"/>
    </location>
</feature>
<dbReference type="NCBIfam" id="TIGR00879">
    <property type="entry name" value="SP"/>
    <property type="match status" value="1"/>
</dbReference>
<feature type="transmembrane region" description="Helical" evidence="8">
    <location>
        <begin position="493"/>
        <end position="514"/>
    </location>
</feature>
<evidence type="ECO:0000256" key="3">
    <source>
        <dbReference type="ARBA" id="ARBA00022692"/>
    </source>
</evidence>
<evidence type="ECO:0000313" key="10">
    <source>
        <dbReference type="EMBL" id="KAK3771712.1"/>
    </source>
</evidence>
<dbReference type="PROSITE" id="PS50850">
    <property type="entry name" value="MFS"/>
    <property type="match status" value="1"/>
</dbReference>
<evidence type="ECO:0000256" key="2">
    <source>
        <dbReference type="ARBA" id="ARBA00022448"/>
    </source>
</evidence>
<protein>
    <recommendedName>
        <fullName evidence="9">Major facilitator superfamily (MFS) profile domain-containing protein</fullName>
    </recommendedName>
</protein>
<feature type="transmembrane region" description="Helical" evidence="8">
    <location>
        <begin position="426"/>
        <end position="452"/>
    </location>
</feature>
<feature type="transmembrane region" description="Helical" evidence="8">
    <location>
        <begin position="155"/>
        <end position="172"/>
    </location>
</feature>
<feature type="transmembrane region" description="Helical" evidence="8">
    <location>
        <begin position="184"/>
        <end position="205"/>
    </location>
</feature>
<keyword evidence="2 6" id="KW-0813">Transport</keyword>
<feature type="transmembrane region" description="Helical" evidence="8">
    <location>
        <begin position="123"/>
        <end position="143"/>
    </location>
</feature>
<keyword evidence="5 8" id="KW-0472">Membrane</keyword>
<gene>
    <name evidence="10" type="ORF">RRG08_035768</name>
</gene>
<dbReference type="FunFam" id="1.20.1250.20:FF:000029">
    <property type="entry name" value="solute carrier family 2, facilitated glucose transporter member 4"/>
    <property type="match status" value="1"/>
</dbReference>
<dbReference type="PROSITE" id="PS00216">
    <property type="entry name" value="SUGAR_TRANSPORT_1"/>
    <property type="match status" value="1"/>
</dbReference>
<comment type="caution">
    <text evidence="10">The sequence shown here is derived from an EMBL/GenBank/DDBJ whole genome shotgun (WGS) entry which is preliminary data.</text>
</comment>
<dbReference type="InterPro" id="IPR020846">
    <property type="entry name" value="MFS_dom"/>
</dbReference>
<dbReference type="PANTHER" id="PTHR23503:SF8">
    <property type="entry name" value="FACILITATED GLUCOSE TRANSPORTER PROTEIN 1"/>
    <property type="match status" value="1"/>
</dbReference>
<dbReference type="InterPro" id="IPR005829">
    <property type="entry name" value="Sugar_transporter_CS"/>
</dbReference>